<name>A0A3A9W6A9_9ACTN</name>
<evidence type="ECO:0000313" key="5">
    <source>
        <dbReference type="Proteomes" id="UP000275024"/>
    </source>
</evidence>
<accession>A0A3A9W6A9</accession>
<dbReference type="EMBL" id="RBDY01000010">
    <property type="protein sequence ID" value="RKN21893.1"/>
    <property type="molecule type" value="Genomic_DNA"/>
</dbReference>
<keyword evidence="4" id="KW-1185">Reference proteome</keyword>
<feature type="domain" description="Zinc finger CGNR" evidence="1">
    <location>
        <begin position="152"/>
        <end position="194"/>
    </location>
</feature>
<dbReference type="Proteomes" id="UP000268652">
    <property type="component" value="Unassembled WGS sequence"/>
</dbReference>
<organism evidence="2 5">
    <name type="scientific">Streptomyces radicis</name>
    <dbReference type="NCBI Taxonomy" id="1750517"/>
    <lineage>
        <taxon>Bacteria</taxon>
        <taxon>Bacillati</taxon>
        <taxon>Actinomycetota</taxon>
        <taxon>Actinomycetes</taxon>
        <taxon>Kitasatosporales</taxon>
        <taxon>Streptomycetaceae</taxon>
        <taxon>Streptomyces</taxon>
    </lineage>
</organism>
<protein>
    <submittedName>
        <fullName evidence="2">CGNR zinc finger domain-containing protein</fullName>
    </submittedName>
</protein>
<evidence type="ECO:0000313" key="4">
    <source>
        <dbReference type="Proteomes" id="UP000268652"/>
    </source>
</evidence>
<dbReference type="InterPro" id="IPR021005">
    <property type="entry name" value="Znf_CGNR"/>
</dbReference>
<gene>
    <name evidence="3" type="ORF">D7318_16185</name>
    <name evidence="2" type="ORF">D7319_15230</name>
</gene>
<comment type="caution">
    <text evidence="2">The sequence shown here is derived from an EMBL/GenBank/DDBJ whole genome shotgun (WGS) entry which is preliminary data.</text>
</comment>
<dbReference type="OrthoDB" id="123307at2"/>
<evidence type="ECO:0000313" key="3">
    <source>
        <dbReference type="EMBL" id="RKN21893.1"/>
    </source>
</evidence>
<proteinExistence type="predicted"/>
<dbReference type="Gene3D" id="1.10.3300.10">
    <property type="entry name" value="Jann2411-like domain"/>
    <property type="match status" value="1"/>
</dbReference>
<sequence length="200" mass="20958">MVTVTVTTSWRLTGNVASVGEKETPGGLVLIEELINTVDLESGEDRLAGADGLAALADRAGVALTAADRAGVVALREGLREACLAHTGPAMREGSAEALTEAFAGAPLALRVDGATGGVALVLAPGLRGAAALAARVAALVAVAEADGTWRRLKVCEADTCRWAYYDHSPAGRRRWCSMRVCGSRAKMRTYRDRARRRQG</sequence>
<evidence type="ECO:0000313" key="2">
    <source>
        <dbReference type="EMBL" id="RKN08735.1"/>
    </source>
</evidence>
<dbReference type="SUPFAM" id="SSF160904">
    <property type="entry name" value="Jann2411-like"/>
    <property type="match status" value="1"/>
</dbReference>
<dbReference type="EMBL" id="RBDX01000010">
    <property type="protein sequence ID" value="RKN08735.1"/>
    <property type="molecule type" value="Genomic_DNA"/>
</dbReference>
<dbReference type="InterPro" id="IPR023286">
    <property type="entry name" value="ABATE_dom_sf"/>
</dbReference>
<dbReference type="Proteomes" id="UP000275024">
    <property type="component" value="Unassembled WGS sequence"/>
</dbReference>
<dbReference type="InterPro" id="IPR010852">
    <property type="entry name" value="ABATE"/>
</dbReference>
<dbReference type="Pfam" id="PF11706">
    <property type="entry name" value="zf-CGNR"/>
    <property type="match status" value="1"/>
</dbReference>
<reference evidence="4 5" key="1">
    <citation type="submission" date="2018-09" db="EMBL/GenBank/DDBJ databases">
        <title>Streptomyces sp. nov. DS1-2, an endophytic actinomycete isolated from roots of Dendrobium scabrilingue.</title>
        <authorList>
            <person name="Kuncharoen N."/>
            <person name="Kudo T."/>
            <person name="Ohkuma M."/>
            <person name="Yuki M."/>
            <person name="Tanasupawat S."/>
        </authorList>
    </citation>
    <scope>NUCLEOTIDE SEQUENCE [LARGE SCALE GENOMIC DNA]</scope>
    <source>
        <strain evidence="2 5">AZ1-7</strain>
        <strain evidence="3 4">DS1-2</strain>
    </source>
</reference>
<dbReference type="PANTHER" id="PTHR35525">
    <property type="entry name" value="BLL6575 PROTEIN"/>
    <property type="match status" value="1"/>
</dbReference>
<dbReference type="PANTHER" id="PTHR35525:SF3">
    <property type="entry name" value="BLL6575 PROTEIN"/>
    <property type="match status" value="1"/>
</dbReference>
<dbReference type="AlphaFoldDB" id="A0A3A9W6A9"/>
<evidence type="ECO:0000259" key="1">
    <source>
        <dbReference type="Pfam" id="PF11706"/>
    </source>
</evidence>